<accession>A0A0A9EWY0</accession>
<dbReference type="AlphaFoldDB" id="A0A0A9EWY0"/>
<proteinExistence type="predicted"/>
<name>A0A0A9EWY0_ARUDO</name>
<sequence>MATGLRSIRNRLTNFLNIASRSSSVAAKPSNSWREALMRGTERQRSRHRRDSTQVCTTWRASRWEMARKRRSSGRALILLSVARARAGTT</sequence>
<reference evidence="1" key="1">
    <citation type="submission" date="2014-09" db="EMBL/GenBank/DDBJ databases">
        <authorList>
            <person name="Magalhaes I.L.F."/>
            <person name="Oliveira U."/>
            <person name="Santos F.R."/>
            <person name="Vidigal T.H.D.A."/>
            <person name="Brescovit A.D."/>
            <person name="Santos A.J."/>
        </authorList>
    </citation>
    <scope>NUCLEOTIDE SEQUENCE</scope>
    <source>
        <tissue evidence="1">Shoot tissue taken approximately 20 cm above the soil surface</tissue>
    </source>
</reference>
<reference evidence="1" key="2">
    <citation type="journal article" date="2015" name="Data Brief">
        <title>Shoot transcriptome of the giant reed, Arundo donax.</title>
        <authorList>
            <person name="Barrero R.A."/>
            <person name="Guerrero F.D."/>
            <person name="Moolhuijzen P."/>
            <person name="Goolsby J.A."/>
            <person name="Tidwell J."/>
            <person name="Bellgard S.E."/>
            <person name="Bellgard M.I."/>
        </authorList>
    </citation>
    <scope>NUCLEOTIDE SEQUENCE</scope>
    <source>
        <tissue evidence="1">Shoot tissue taken approximately 20 cm above the soil surface</tissue>
    </source>
</reference>
<protein>
    <submittedName>
        <fullName evidence="1">Uncharacterized protein</fullName>
    </submittedName>
</protein>
<dbReference type="EMBL" id="GBRH01197358">
    <property type="protein sequence ID" value="JAE00538.1"/>
    <property type="molecule type" value="Transcribed_RNA"/>
</dbReference>
<evidence type="ECO:0000313" key="1">
    <source>
        <dbReference type="EMBL" id="JAE00538.1"/>
    </source>
</evidence>
<organism evidence="1">
    <name type="scientific">Arundo donax</name>
    <name type="common">Giant reed</name>
    <name type="synonym">Donax arundinaceus</name>
    <dbReference type="NCBI Taxonomy" id="35708"/>
    <lineage>
        <taxon>Eukaryota</taxon>
        <taxon>Viridiplantae</taxon>
        <taxon>Streptophyta</taxon>
        <taxon>Embryophyta</taxon>
        <taxon>Tracheophyta</taxon>
        <taxon>Spermatophyta</taxon>
        <taxon>Magnoliopsida</taxon>
        <taxon>Liliopsida</taxon>
        <taxon>Poales</taxon>
        <taxon>Poaceae</taxon>
        <taxon>PACMAD clade</taxon>
        <taxon>Arundinoideae</taxon>
        <taxon>Arundineae</taxon>
        <taxon>Arundo</taxon>
    </lineage>
</organism>